<feature type="domain" description="3-hydroxyisobutyrate dehydrogenase-like NAD-binding" evidence="6">
    <location>
        <begin position="169"/>
        <end position="288"/>
    </location>
</feature>
<dbReference type="RefSeq" id="WP_369601694.1">
    <property type="nucleotide sequence ID" value="NZ_CP154858.1"/>
</dbReference>
<keyword evidence="2 7" id="KW-0560">Oxidoreductase</keyword>
<name>A0AB39UXF9_9GAMM</name>
<dbReference type="EC" id="1.1.-.-" evidence="7"/>
<feature type="domain" description="6-phosphogluconate dehydrogenase NADP-binding" evidence="5">
    <location>
        <begin position="7"/>
        <end position="166"/>
    </location>
</feature>
<dbReference type="InterPro" id="IPR015815">
    <property type="entry name" value="HIBADH-related"/>
</dbReference>
<organism evidence="7">
    <name type="scientific">Thermohahella caldifontis</name>
    <dbReference type="NCBI Taxonomy" id="3142973"/>
    <lineage>
        <taxon>Bacteria</taxon>
        <taxon>Pseudomonadati</taxon>
        <taxon>Pseudomonadota</taxon>
        <taxon>Gammaproteobacteria</taxon>
        <taxon>Oceanospirillales</taxon>
        <taxon>Hahellaceae</taxon>
        <taxon>Thermohahella</taxon>
    </lineage>
</organism>
<dbReference type="KEGG" id="tcd:AAIA72_01520"/>
<evidence type="ECO:0000256" key="3">
    <source>
        <dbReference type="ARBA" id="ARBA00023027"/>
    </source>
</evidence>
<accession>A0AB39UXF9</accession>
<dbReference type="PANTHER" id="PTHR43060:SF15">
    <property type="entry name" value="3-HYDROXYISOBUTYRATE DEHYDROGENASE-LIKE 1, MITOCHONDRIAL-RELATED"/>
    <property type="match status" value="1"/>
</dbReference>
<dbReference type="GO" id="GO:0016491">
    <property type="term" value="F:oxidoreductase activity"/>
    <property type="evidence" value="ECO:0007669"/>
    <property type="project" value="UniProtKB-KW"/>
</dbReference>
<dbReference type="GO" id="GO:0051287">
    <property type="term" value="F:NAD binding"/>
    <property type="evidence" value="ECO:0007669"/>
    <property type="project" value="InterPro"/>
</dbReference>
<dbReference type="GO" id="GO:0050661">
    <property type="term" value="F:NADP binding"/>
    <property type="evidence" value="ECO:0007669"/>
    <property type="project" value="InterPro"/>
</dbReference>
<dbReference type="EMBL" id="CP154858">
    <property type="protein sequence ID" value="XDT72690.1"/>
    <property type="molecule type" value="Genomic_DNA"/>
</dbReference>
<feature type="active site" evidence="4">
    <location>
        <position position="175"/>
    </location>
</feature>
<dbReference type="SUPFAM" id="SSF48179">
    <property type="entry name" value="6-phosphogluconate dehydrogenase C-terminal domain-like"/>
    <property type="match status" value="1"/>
</dbReference>
<dbReference type="InterPro" id="IPR036291">
    <property type="entry name" value="NAD(P)-bd_dom_sf"/>
</dbReference>
<dbReference type="PROSITE" id="PS00895">
    <property type="entry name" value="3_HYDROXYISOBUT_DH"/>
    <property type="match status" value="1"/>
</dbReference>
<dbReference type="Pfam" id="PF03446">
    <property type="entry name" value="NAD_binding_2"/>
    <property type="match status" value="1"/>
</dbReference>
<dbReference type="InterPro" id="IPR006115">
    <property type="entry name" value="6PGDH_NADP-bd"/>
</dbReference>
<proteinExistence type="inferred from homology"/>
<keyword evidence="3" id="KW-0520">NAD</keyword>
<reference evidence="7" key="1">
    <citation type="submission" date="2024-05" db="EMBL/GenBank/DDBJ databases">
        <title>Genome sequencing of novel strain.</title>
        <authorList>
            <person name="Ganbat D."/>
            <person name="Ganbat S."/>
            <person name="Lee S.-J."/>
        </authorList>
    </citation>
    <scope>NUCLEOTIDE SEQUENCE</scope>
    <source>
        <strain evidence="7">SMD15-11</strain>
    </source>
</reference>
<gene>
    <name evidence="7" type="ORF">AAIA72_01520</name>
</gene>
<comment type="similarity">
    <text evidence="1">Belongs to the HIBADH-related family.</text>
</comment>
<sequence>MNKPFSRIGFIGLGVMGFPMAGHLHRAGFNVIACNRTPETAKRWADTYGGTATSDLADLRECDLIISCIGKDEDLLSVFSGDNGLIRALPENAVIVDHTTASATVARQLAAEAAEAGKHFIDAPVSGGQQGAEDGRLTIMCGGDPAAFDRVKPVLAHYARAVTLMGPSGSGQLTKMCNQIAIGGLLQALSESIHFAETAGLDVHQVLDVISKGAAQSWQMENRGHTMADGRFDFGFAVELMRKDLRICLEQARELGASLPVTAQVDQYYADIEAMGGRRWDTSSLIQRLRALHPKD</sequence>
<dbReference type="GO" id="GO:0016054">
    <property type="term" value="P:organic acid catabolic process"/>
    <property type="evidence" value="ECO:0007669"/>
    <property type="project" value="UniProtKB-ARBA"/>
</dbReference>
<evidence type="ECO:0000256" key="4">
    <source>
        <dbReference type="PIRSR" id="PIRSR000103-1"/>
    </source>
</evidence>
<dbReference type="InterPro" id="IPR029154">
    <property type="entry name" value="HIBADH-like_NADP-bd"/>
</dbReference>
<evidence type="ECO:0000256" key="2">
    <source>
        <dbReference type="ARBA" id="ARBA00023002"/>
    </source>
</evidence>
<dbReference type="Pfam" id="PF14833">
    <property type="entry name" value="NAD_binding_11"/>
    <property type="match status" value="1"/>
</dbReference>
<dbReference type="Gene3D" id="3.40.50.720">
    <property type="entry name" value="NAD(P)-binding Rossmann-like Domain"/>
    <property type="match status" value="1"/>
</dbReference>
<evidence type="ECO:0000259" key="6">
    <source>
        <dbReference type="Pfam" id="PF14833"/>
    </source>
</evidence>
<dbReference type="InterPro" id="IPR002204">
    <property type="entry name" value="3-OH-isobutyrate_DH-rel_CS"/>
</dbReference>
<dbReference type="PIRSF" id="PIRSF000103">
    <property type="entry name" value="HIBADH"/>
    <property type="match status" value="1"/>
</dbReference>
<dbReference type="InterPro" id="IPR008927">
    <property type="entry name" value="6-PGluconate_DH-like_C_sf"/>
</dbReference>
<dbReference type="PANTHER" id="PTHR43060">
    <property type="entry name" value="3-HYDROXYISOBUTYRATE DEHYDROGENASE-LIKE 1, MITOCHONDRIAL-RELATED"/>
    <property type="match status" value="1"/>
</dbReference>
<evidence type="ECO:0000313" key="7">
    <source>
        <dbReference type="EMBL" id="XDT72690.1"/>
    </source>
</evidence>
<evidence type="ECO:0000259" key="5">
    <source>
        <dbReference type="Pfam" id="PF03446"/>
    </source>
</evidence>
<dbReference type="Gene3D" id="1.10.1040.10">
    <property type="entry name" value="N-(1-d-carboxylethyl)-l-norvaline Dehydrogenase, domain 2"/>
    <property type="match status" value="1"/>
</dbReference>
<evidence type="ECO:0000256" key="1">
    <source>
        <dbReference type="ARBA" id="ARBA00009080"/>
    </source>
</evidence>
<protein>
    <submittedName>
        <fullName evidence="7">NAD(P)-dependent oxidoreductase</fullName>
        <ecNumber evidence="7">1.1.-.-</ecNumber>
    </submittedName>
</protein>
<dbReference type="InterPro" id="IPR013328">
    <property type="entry name" value="6PGD_dom2"/>
</dbReference>
<dbReference type="AlphaFoldDB" id="A0AB39UXF9"/>
<dbReference type="SUPFAM" id="SSF51735">
    <property type="entry name" value="NAD(P)-binding Rossmann-fold domains"/>
    <property type="match status" value="1"/>
</dbReference>